<reference evidence="4 5" key="1">
    <citation type="journal article" date="2015" name="Fungal Genet. Biol.">
        <title>Evolution of novel wood decay mechanisms in Agaricales revealed by the genome sequences of Fistulina hepatica and Cylindrobasidium torrendii.</title>
        <authorList>
            <person name="Floudas D."/>
            <person name="Held B.W."/>
            <person name="Riley R."/>
            <person name="Nagy L.G."/>
            <person name="Koehler G."/>
            <person name="Ransdell A.S."/>
            <person name="Younus H."/>
            <person name="Chow J."/>
            <person name="Chiniquy J."/>
            <person name="Lipzen A."/>
            <person name="Tritt A."/>
            <person name="Sun H."/>
            <person name="Haridas S."/>
            <person name="LaButti K."/>
            <person name="Ohm R.A."/>
            <person name="Kues U."/>
            <person name="Blanchette R.A."/>
            <person name="Grigoriev I.V."/>
            <person name="Minto R.E."/>
            <person name="Hibbett D.S."/>
        </authorList>
    </citation>
    <scope>NUCLEOTIDE SEQUENCE [LARGE SCALE GENOMIC DNA]</scope>
    <source>
        <strain evidence="4 5">FP15055 ss-10</strain>
    </source>
</reference>
<keyword evidence="1" id="KW-0521">NADP</keyword>
<feature type="domain" description="NmrA-like" evidence="3">
    <location>
        <begin position="13"/>
        <end position="219"/>
    </location>
</feature>
<dbReference type="Pfam" id="PF05368">
    <property type="entry name" value="NmrA"/>
    <property type="match status" value="1"/>
</dbReference>
<keyword evidence="5" id="KW-1185">Reference proteome</keyword>
<sequence>MSSDSPRSVAVLGYGVLGKPVTHALVKEGAKVVVLSRSASKLALPSGVSGVTVSYADEAGVTKALKEHSVDIVFSTLNELEDAQVSVARAAKAAGTVKLYVPSEFGAPTNGNKIHPWVAKDAIAETISKEIGIPTVRIFTGLFIEFIPWLVESDAHPGKIAITGKGQTKFSTTSFFDIAAFSAHIIATLPYEQLENIIVRLEGQSVSIQDIARITGKEIVVVKASELGAAARANSGLVTTESSAALQVAIEAGGLSTGFDPTEPNASAEVVAQRAGSGNALWKDFVFKKVPAGLFDV</sequence>
<accession>A0A0D7B5N9</accession>
<dbReference type="SUPFAM" id="SSF51735">
    <property type="entry name" value="NAD(P)-binding Rossmann-fold domains"/>
    <property type="match status" value="1"/>
</dbReference>
<dbReference type="InterPro" id="IPR051609">
    <property type="entry name" value="NmrA/Isoflavone_reductase-like"/>
</dbReference>
<keyword evidence="2" id="KW-0560">Oxidoreductase</keyword>
<gene>
    <name evidence="4" type="ORF">CYLTODRAFT_424848</name>
</gene>
<dbReference type="InterPro" id="IPR008030">
    <property type="entry name" value="NmrA-like"/>
</dbReference>
<organism evidence="4 5">
    <name type="scientific">Cylindrobasidium torrendii FP15055 ss-10</name>
    <dbReference type="NCBI Taxonomy" id="1314674"/>
    <lineage>
        <taxon>Eukaryota</taxon>
        <taxon>Fungi</taxon>
        <taxon>Dikarya</taxon>
        <taxon>Basidiomycota</taxon>
        <taxon>Agaricomycotina</taxon>
        <taxon>Agaricomycetes</taxon>
        <taxon>Agaricomycetidae</taxon>
        <taxon>Agaricales</taxon>
        <taxon>Marasmiineae</taxon>
        <taxon>Physalacriaceae</taxon>
        <taxon>Cylindrobasidium</taxon>
    </lineage>
</organism>
<evidence type="ECO:0000256" key="2">
    <source>
        <dbReference type="ARBA" id="ARBA00023002"/>
    </source>
</evidence>
<evidence type="ECO:0000313" key="5">
    <source>
        <dbReference type="Proteomes" id="UP000054007"/>
    </source>
</evidence>
<dbReference type="InterPro" id="IPR036291">
    <property type="entry name" value="NAD(P)-bd_dom_sf"/>
</dbReference>
<dbReference type="Proteomes" id="UP000054007">
    <property type="component" value="Unassembled WGS sequence"/>
</dbReference>
<name>A0A0D7B5N9_9AGAR</name>
<evidence type="ECO:0000256" key="1">
    <source>
        <dbReference type="ARBA" id="ARBA00022857"/>
    </source>
</evidence>
<dbReference type="OrthoDB" id="5283654at2759"/>
<dbReference type="EMBL" id="KN880616">
    <property type="protein sequence ID" value="KIY64831.1"/>
    <property type="molecule type" value="Genomic_DNA"/>
</dbReference>
<dbReference type="PANTHER" id="PTHR47706:SF9">
    <property type="entry name" value="NMRA-LIKE DOMAIN-CONTAINING PROTEIN-RELATED"/>
    <property type="match status" value="1"/>
</dbReference>
<dbReference type="AlphaFoldDB" id="A0A0D7B5N9"/>
<dbReference type="PANTHER" id="PTHR47706">
    <property type="entry name" value="NMRA-LIKE FAMILY PROTEIN"/>
    <property type="match status" value="1"/>
</dbReference>
<evidence type="ECO:0000313" key="4">
    <source>
        <dbReference type="EMBL" id="KIY64831.1"/>
    </source>
</evidence>
<evidence type="ECO:0000259" key="3">
    <source>
        <dbReference type="Pfam" id="PF05368"/>
    </source>
</evidence>
<dbReference type="GO" id="GO:0016491">
    <property type="term" value="F:oxidoreductase activity"/>
    <property type="evidence" value="ECO:0007669"/>
    <property type="project" value="UniProtKB-KW"/>
</dbReference>
<dbReference type="Gene3D" id="3.40.50.720">
    <property type="entry name" value="NAD(P)-binding Rossmann-like Domain"/>
    <property type="match status" value="1"/>
</dbReference>
<dbReference type="STRING" id="1314674.A0A0D7B5N9"/>
<protein>
    <submittedName>
        <fullName evidence="4">NAD(P)-binding protein</fullName>
    </submittedName>
</protein>
<proteinExistence type="predicted"/>